<dbReference type="EMBL" id="HG970332">
    <property type="protein sequence ID" value="CEF74226.1"/>
    <property type="molecule type" value="Genomic_DNA"/>
</dbReference>
<dbReference type="OrthoDB" id="10292526at2759"/>
<dbReference type="KEGG" id="fgr:FGSG_12055"/>
<evidence type="ECO:0000313" key="3">
    <source>
        <dbReference type="Proteomes" id="UP000070720"/>
    </source>
</evidence>
<reference evidence="2 3" key="2">
    <citation type="journal article" date="2010" name="Nature">
        <title>Comparative genomics reveals mobile pathogenicity chromosomes in Fusarium.</title>
        <authorList>
            <person name="Ma L.J."/>
            <person name="van der Does H.C."/>
            <person name="Borkovich K.A."/>
            <person name="Coleman J.J."/>
            <person name="Daboussi M.J."/>
            <person name="Di Pietro A."/>
            <person name="Dufresne M."/>
            <person name="Freitag M."/>
            <person name="Grabherr M."/>
            <person name="Henrissat B."/>
            <person name="Houterman P.M."/>
            <person name="Kang S."/>
            <person name="Shim W.B."/>
            <person name="Woloshuk C."/>
            <person name="Xie X."/>
            <person name="Xu J.R."/>
            <person name="Antoniw J."/>
            <person name="Baker S.E."/>
            <person name="Bluhm B.H."/>
            <person name="Breakspear A."/>
            <person name="Brown D.W."/>
            <person name="Butchko R.A."/>
            <person name="Chapman S."/>
            <person name="Coulson R."/>
            <person name="Coutinho P.M."/>
            <person name="Danchin E.G."/>
            <person name="Diener A."/>
            <person name="Gale L.R."/>
            <person name="Gardiner D.M."/>
            <person name="Goff S."/>
            <person name="Hammond-Kosack K.E."/>
            <person name="Hilburn K."/>
            <person name="Hua-Van A."/>
            <person name="Jonkers W."/>
            <person name="Kazan K."/>
            <person name="Kodira C.D."/>
            <person name="Koehrsen M."/>
            <person name="Kumar L."/>
            <person name="Lee Y.H."/>
            <person name="Li L."/>
            <person name="Manners J.M."/>
            <person name="Miranda-Saavedra D."/>
            <person name="Mukherjee M."/>
            <person name="Park G."/>
            <person name="Park J."/>
            <person name="Park S.Y."/>
            <person name="Proctor R.H."/>
            <person name="Regev A."/>
            <person name="Ruiz-Roldan M.C."/>
            <person name="Sain D."/>
            <person name="Sakthikumar S."/>
            <person name="Sykes S."/>
            <person name="Schwartz D.C."/>
            <person name="Turgeon B.G."/>
            <person name="Wapinski I."/>
            <person name="Yoder O."/>
            <person name="Young S."/>
            <person name="Zeng Q."/>
            <person name="Zhou S."/>
            <person name="Galagan J."/>
            <person name="Cuomo C.A."/>
            <person name="Kistler H.C."/>
            <person name="Rep M."/>
        </authorList>
    </citation>
    <scope>GENOME REANNOTATION</scope>
    <source>
        <strain evidence="3">ATCC MYA-4620 / CBS 123657 / FGSC 9075 / NRRL 31084 / PH-1</strain>
        <strain evidence="2">PH-1 / ATCC MYA-4620 / FGSC 9075 / NRRL 31084</strain>
    </source>
</reference>
<proteinExistence type="predicted"/>
<evidence type="ECO:0000313" key="2">
    <source>
        <dbReference type="EnsemblFungi" id="CEF74226"/>
    </source>
</evidence>
<reference evidence="2" key="4">
    <citation type="submission" date="2017-01" db="UniProtKB">
        <authorList>
            <consortium name="EnsemblFungi"/>
        </authorList>
    </citation>
    <scope>IDENTIFICATION</scope>
    <source>
        <strain evidence="2">PH-1 / ATCC MYA-4620 / FGSC 9075 / NRRL 31084</strain>
    </source>
</reference>
<dbReference type="AlphaFoldDB" id="I1S5D7"/>
<sequence length="140" mass="14945">MAWGRRPFRLPSKGFSSLGSVFWIRIPVLRSGVAFNLALLHAHPLSSVLCPSAVSGGSKVIAKMVSFWSTSTGLVIVGSKVYGGYTQPTDPLKSKRTGKSASNLKGKKYDSCVFEAIQPKLLSKALERSSLGWEKAGSGS</sequence>
<protein>
    <submittedName>
        <fullName evidence="1">Chromosome 1, complete genome</fullName>
    </submittedName>
</protein>
<reference evidence="1 3" key="3">
    <citation type="journal article" date="2015" name="BMC Genomics">
        <title>The completed genome sequence of the pathogenic ascomycete fungus Fusarium graminearum.</title>
        <authorList>
            <person name="King R."/>
            <person name="Urban M."/>
            <person name="Hammond-Kosack M.C."/>
            <person name="Hassani-Pak K."/>
            <person name="Hammond-Kosack K.E."/>
        </authorList>
    </citation>
    <scope>NUCLEOTIDE SEQUENCE [LARGE SCALE GENOMIC DNA]</scope>
    <source>
        <strain evidence="3">ATCC MYA-4620 / CBS 123657 / FGSC 9075 / NRRL 31084 / PH-1</strain>
        <strain evidence="1">PH-1</strain>
    </source>
</reference>
<name>I1S5D7_GIBZE</name>
<keyword evidence="3" id="KW-1185">Reference proteome</keyword>
<evidence type="ECO:0000313" key="1">
    <source>
        <dbReference type="EMBL" id="CEF74226.1"/>
    </source>
</evidence>
<gene>
    <name evidence="1" type="ORF">FGRAMPH1_01T04839</name>
</gene>
<dbReference type="EnsemblFungi" id="CEF74226">
    <property type="protein sequence ID" value="CEF74226"/>
    <property type="gene ID" value="FGRRES_12055"/>
</dbReference>
<dbReference type="VEuPathDB" id="FungiDB:FGRAMPH1_01G04839"/>
<accession>A0A098D8E1</accession>
<dbReference type="HOGENOM" id="CLU_1835348_0_0_1"/>
<reference evidence="2 3" key="1">
    <citation type="journal article" date="2007" name="Science">
        <title>The Fusarium graminearum genome reveals a link between localized polymorphism and pathogen specialization.</title>
        <authorList>
            <person name="Cuomo C.A."/>
            <person name="Gueldener U."/>
            <person name="Xu J.-R."/>
            <person name="Trail F."/>
            <person name="Turgeon B.G."/>
            <person name="Di Pietro A."/>
            <person name="Walton J.D."/>
            <person name="Ma L.-J."/>
            <person name="Baker S.E."/>
            <person name="Rep M."/>
            <person name="Adam G."/>
            <person name="Antoniw J."/>
            <person name="Baldwin T."/>
            <person name="Calvo S.E."/>
            <person name="Chang Y.-L."/>
            <person name="DeCaprio D."/>
            <person name="Gale L.R."/>
            <person name="Gnerre S."/>
            <person name="Goswami R.S."/>
            <person name="Hammond-Kosack K."/>
            <person name="Harris L.J."/>
            <person name="Hilburn K."/>
            <person name="Kennell J.C."/>
            <person name="Kroken S."/>
            <person name="Magnuson J.K."/>
            <person name="Mannhaupt G."/>
            <person name="Mauceli E.W."/>
            <person name="Mewes H.-W."/>
            <person name="Mitterbauer R."/>
            <person name="Muehlbauer G."/>
            <person name="Muensterkoetter M."/>
            <person name="Nelson D."/>
            <person name="O'Donnell K."/>
            <person name="Ouellet T."/>
            <person name="Qi W."/>
            <person name="Quesneville H."/>
            <person name="Roncero M.I.G."/>
            <person name="Seong K.-Y."/>
            <person name="Tetko I.V."/>
            <person name="Urban M."/>
            <person name="Waalwijk C."/>
            <person name="Ward T.J."/>
            <person name="Yao J."/>
            <person name="Birren B.W."/>
            <person name="Kistler H.C."/>
        </authorList>
    </citation>
    <scope>NUCLEOTIDE SEQUENCE [LARGE SCALE GENOMIC DNA]</scope>
    <source>
        <strain evidence="3">ATCC MYA-4620 / CBS 123657 / FGSC 9075 / NRRL 31084 / PH-1</strain>
        <strain evidence="2">PH-1 / ATCC MYA-4620 / FGSC 9075 / NRRL 31084</strain>
    </source>
</reference>
<dbReference type="RefSeq" id="XP_011317871.1">
    <property type="nucleotide sequence ID" value="XM_011319569.1"/>
</dbReference>
<organism evidence="1 3">
    <name type="scientific">Gibberella zeae (strain ATCC MYA-4620 / CBS 123657 / FGSC 9075 / NRRL 31084 / PH-1)</name>
    <name type="common">Wheat head blight fungus</name>
    <name type="synonym">Fusarium graminearum</name>
    <dbReference type="NCBI Taxonomy" id="229533"/>
    <lineage>
        <taxon>Eukaryota</taxon>
        <taxon>Fungi</taxon>
        <taxon>Dikarya</taxon>
        <taxon>Ascomycota</taxon>
        <taxon>Pezizomycotina</taxon>
        <taxon>Sordariomycetes</taxon>
        <taxon>Hypocreomycetidae</taxon>
        <taxon>Hypocreales</taxon>
        <taxon>Nectriaceae</taxon>
        <taxon>Fusarium</taxon>
    </lineage>
</organism>
<dbReference type="Proteomes" id="UP000070720">
    <property type="component" value="Chromosome 1"/>
</dbReference>
<accession>I1S5D7</accession>
<dbReference type="InParanoid" id="I1S5D7"/>